<gene>
    <name evidence="14" type="ORF">C2S53_004884</name>
</gene>
<evidence type="ECO:0000256" key="10">
    <source>
        <dbReference type="ARBA" id="ARBA00023136"/>
    </source>
</evidence>
<reference evidence="14 15" key="1">
    <citation type="journal article" date="2021" name="Nat. Commun.">
        <title>Incipient diploidization of the medicinal plant Perilla within 10,000 years.</title>
        <authorList>
            <person name="Zhang Y."/>
            <person name="Shen Q."/>
            <person name="Leng L."/>
            <person name="Zhang D."/>
            <person name="Chen S."/>
            <person name="Shi Y."/>
            <person name="Ning Z."/>
            <person name="Chen S."/>
        </authorList>
    </citation>
    <scope>NUCLEOTIDE SEQUENCE [LARGE SCALE GENOMIC DNA]</scope>
    <source>
        <strain evidence="15">cv. PC099</strain>
    </source>
</reference>
<dbReference type="GO" id="GO:0016020">
    <property type="term" value="C:membrane"/>
    <property type="evidence" value="ECO:0007669"/>
    <property type="project" value="UniProtKB-SubCell"/>
</dbReference>
<evidence type="ECO:0000313" key="15">
    <source>
        <dbReference type="Proteomes" id="UP001190926"/>
    </source>
</evidence>
<dbReference type="GO" id="GO:0016705">
    <property type="term" value="F:oxidoreductase activity, acting on paired donors, with incorporation or reduction of molecular oxygen"/>
    <property type="evidence" value="ECO:0007669"/>
    <property type="project" value="InterPro"/>
</dbReference>
<dbReference type="PRINTS" id="PR00385">
    <property type="entry name" value="P450"/>
</dbReference>
<dbReference type="Proteomes" id="UP001190926">
    <property type="component" value="Unassembled WGS sequence"/>
</dbReference>
<dbReference type="GO" id="GO:0004497">
    <property type="term" value="F:monooxygenase activity"/>
    <property type="evidence" value="ECO:0007669"/>
    <property type="project" value="UniProtKB-KW"/>
</dbReference>
<dbReference type="GO" id="GO:0005506">
    <property type="term" value="F:iron ion binding"/>
    <property type="evidence" value="ECO:0007669"/>
    <property type="project" value="InterPro"/>
</dbReference>
<keyword evidence="8 11" id="KW-0408">Iron</keyword>
<accession>A0AAD4JI61</accession>
<dbReference type="InterPro" id="IPR002401">
    <property type="entry name" value="Cyt_P450_E_grp-I"/>
</dbReference>
<proteinExistence type="inferred from homology"/>
<dbReference type="SUPFAM" id="SSF48264">
    <property type="entry name" value="Cytochrome P450"/>
    <property type="match status" value="1"/>
</dbReference>
<evidence type="ECO:0000256" key="9">
    <source>
        <dbReference type="ARBA" id="ARBA00023033"/>
    </source>
</evidence>
<keyword evidence="9 12" id="KW-0503">Monooxygenase</keyword>
<evidence type="ECO:0000256" key="13">
    <source>
        <dbReference type="SAM" id="Phobius"/>
    </source>
</evidence>
<evidence type="ECO:0000256" key="12">
    <source>
        <dbReference type="RuleBase" id="RU000461"/>
    </source>
</evidence>
<keyword evidence="5 11" id="KW-0479">Metal-binding</keyword>
<comment type="cofactor">
    <cofactor evidence="11">
        <name>heme</name>
        <dbReference type="ChEBI" id="CHEBI:30413"/>
    </cofactor>
</comment>
<evidence type="ECO:0000256" key="1">
    <source>
        <dbReference type="ARBA" id="ARBA00004167"/>
    </source>
</evidence>
<keyword evidence="10 13" id="KW-0472">Membrane</keyword>
<dbReference type="InterPro" id="IPR001128">
    <property type="entry name" value="Cyt_P450"/>
</dbReference>
<dbReference type="Pfam" id="PF00067">
    <property type="entry name" value="p450"/>
    <property type="match status" value="1"/>
</dbReference>
<evidence type="ECO:0000256" key="11">
    <source>
        <dbReference type="PIRSR" id="PIRSR602401-1"/>
    </source>
</evidence>
<dbReference type="EMBL" id="SDAM02000057">
    <property type="protein sequence ID" value="KAH6833505.1"/>
    <property type="molecule type" value="Genomic_DNA"/>
</dbReference>
<keyword evidence="6 13" id="KW-1133">Transmembrane helix</keyword>
<dbReference type="InterPro" id="IPR050665">
    <property type="entry name" value="Cytochrome_P450_Monooxygen"/>
</dbReference>
<feature type="binding site" description="axial binding residue" evidence="11">
    <location>
        <position position="473"/>
    </location>
    <ligand>
        <name>heme</name>
        <dbReference type="ChEBI" id="CHEBI:30413"/>
    </ligand>
    <ligandPart>
        <name>Fe</name>
        <dbReference type="ChEBI" id="CHEBI:18248"/>
    </ligandPart>
</feature>
<name>A0AAD4JI61_PERFH</name>
<organism evidence="14 15">
    <name type="scientific">Perilla frutescens var. hirtella</name>
    <name type="common">Perilla citriodora</name>
    <name type="synonym">Perilla setoyensis</name>
    <dbReference type="NCBI Taxonomy" id="608512"/>
    <lineage>
        <taxon>Eukaryota</taxon>
        <taxon>Viridiplantae</taxon>
        <taxon>Streptophyta</taxon>
        <taxon>Embryophyta</taxon>
        <taxon>Tracheophyta</taxon>
        <taxon>Spermatophyta</taxon>
        <taxon>Magnoliopsida</taxon>
        <taxon>eudicotyledons</taxon>
        <taxon>Gunneridae</taxon>
        <taxon>Pentapetalae</taxon>
        <taxon>asterids</taxon>
        <taxon>lamiids</taxon>
        <taxon>Lamiales</taxon>
        <taxon>Lamiaceae</taxon>
        <taxon>Nepetoideae</taxon>
        <taxon>Elsholtzieae</taxon>
        <taxon>Perilla</taxon>
    </lineage>
</organism>
<evidence type="ECO:0000256" key="3">
    <source>
        <dbReference type="ARBA" id="ARBA00022617"/>
    </source>
</evidence>
<dbReference type="PRINTS" id="PR00463">
    <property type="entry name" value="EP450I"/>
</dbReference>
<dbReference type="InterPro" id="IPR036396">
    <property type="entry name" value="Cyt_P450_sf"/>
</dbReference>
<evidence type="ECO:0000313" key="14">
    <source>
        <dbReference type="EMBL" id="KAH6833505.1"/>
    </source>
</evidence>
<keyword evidence="3 11" id="KW-0349">Heme</keyword>
<evidence type="ECO:0000256" key="6">
    <source>
        <dbReference type="ARBA" id="ARBA00022989"/>
    </source>
</evidence>
<keyword evidence="15" id="KW-1185">Reference proteome</keyword>
<keyword evidence="4 13" id="KW-0812">Transmembrane</keyword>
<comment type="similarity">
    <text evidence="2 12">Belongs to the cytochrome P450 family.</text>
</comment>
<evidence type="ECO:0000256" key="5">
    <source>
        <dbReference type="ARBA" id="ARBA00022723"/>
    </source>
</evidence>
<dbReference type="Gene3D" id="1.10.630.10">
    <property type="entry name" value="Cytochrome P450"/>
    <property type="match status" value="1"/>
</dbReference>
<evidence type="ECO:0000256" key="2">
    <source>
        <dbReference type="ARBA" id="ARBA00010617"/>
    </source>
</evidence>
<sequence>MAASVVQLIIMTMILALSASLVIIIVGKLLFSMWVLPCLAYRKLKANGFSGPKPSFPFGNLNDIKRLKMMMTRSSSPLMSISNDIHSTAFPYFSLWQKLYGKVMVYWVGTEPFLYIADPEFLKEMAADIKGKGWGKPNVFKHDREPMFGSGLVMVEGDDWVRHRHVITPAFSPANLKAMGGLMVESTTHMLDRWAGLINSGQSEIDVEREIIRTAGEIIAKTSFGISYENGREVLEKLREMQFTLFESNRYVGVPFGKFLNLKETLKAKALGKEIDGLLWSIISDRRKNPPTSGEPEKDLLGLLMADNTVDGRKKRELTTKELVDECKTFFFAGHETTSLLLTWTLLLLAVHPEWQNDLREEINQVLGDGGEIRDVSMLAGLKKMGWVMNEVLRLYPPAPNVQRQSRQEIQVGEVVIPNGTNMWIDVVSMHHDEKLWGKDVHEFKPERFNANIYGGCNHKMGFLPFGFGGRMCVGRNLTAMEYRIVLTRILSTFSFSLSPNYRHQPSHMLSLRPMHGLPLIFKPLPIN</sequence>
<evidence type="ECO:0000256" key="7">
    <source>
        <dbReference type="ARBA" id="ARBA00023002"/>
    </source>
</evidence>
<dbReference type="PANTHER" id="PTHR24282">
    <property type="entry name" value="CYTOCHROME P450 FAMILY MEMBER"/>
    <property type="match status" value="1"/>
</dbReference>
<comment type="subcellular location">
    <subcellularLocation>
        <location evidence="1">Membrane</location>
        <topology evidence="1">Single-pass membrane protein</topology>
    </subcellularLocation>
</comment>
<protein>
    <submittedName>
        <fullName evidence="14">Cytochrome P450</fullName>
    </submittedName>
</protein>
<dbReference type="GO" id="GO:0020037">
    <property type="term" value="F:heme binding"/>
    <property type="evidence" value="ECO:0007669"/>
    <property type="project" value="InterPro"/>
</dbReference>
<dbReference type="InterPro" id="IPR017972">
    <property type="entry name" value="Cyt_P450_CS"/>
</dbReference>
<comment type="caution">
    <text evidence="14">The sequence shown here is derived from an EMBL/GenBank/DDBJ whole genome shotgun (WGS) entry which is preliminary data.</text>
</comment>
<evidence type="ECO:0000256" key="4">
    <source>
        <dbReference type="ARBA" id="ARBA00022692"/>
    </source>
</evidence>
<dbReference type="AlphaFoldDB" id="A0AAD4JI61"/>
<dbReference type="PANTHER" id="PTHR24282:SF15">
    <property type="entry name" value="CYTOCHROME P450, FAMILY 715, SUBFAMILY A, POLYPEPTIDE 1"/>
    <property type="match status" value="1"/>
</dbReference>
<dbReference type="PROSITE" id="PS00086">
    <property type="entry name" value="CYTOCHROME_P450"/>
    <property type="match status" value="1"/>
</dbReference>
<keyword evidence="7 12" id="KW-0560">Oxidoreductase</keyword>
<evidence type="ECO:0000256" key="8">
    <source>
        <dbReference type="ARBA" id="ARBA00023004"/>
    </source>
</evidence>
<feature type="transmembrane region" description="Helical" evidence="13">
    <location>
        <begin position="6"/>
        <end position="36"/>
    </location>
</feature>